<feature type="compositionally biased region" description="Basic residues" evidence="1">
    <location>
        <begin position="39"/>
        <end position="49"/>
    </location>
</feature>
<organismHost>
    <name type="scientific">Ectocarpus siliculosus</name>
    <name type="common">Brown alga</name>
    <name type="synonym">Conferva siliculosa</name>
    <dbReference type="NCBI Taxonomy" id="2880"/>
</organismHost>
<feature type="region of interest" description="Disordered" evidence="1">
    <location>
        <begin position="25"/>
        <end position="57"/>
    </location>
</feature>
<evidence type="ECO:0000256" key="1">
    <source>
        <dbReference type="SAM" id="MobiDB-lite"/>
    </source>
</evidence>
<accession>Q8QKW3</accession>
<evidence type="ECO:0000313" key="3">
    <source>
        <dbReference type="Proteomes" id="UP000000864"/>
    </source>
</evidence>
<evidence type="ECO:0000313" key="2">
    <source>
        <dbReference type="EMBL" id="AAK14459.1"/>
    </source>
</evidence>
<gene>
    <name evidence="2" type="primary">ORF 33</name>
</gene>
<proteinExistence type="predicted"/>
<keyword evidence="3" id="KW-1185">Reference proteome</keyword>
<name>Q8QKW3_ESV1K</name>
<reference evidence="2 3" key="4">
    <citation type="journal article" date="2000" name="Virology">
        <title>The brown algal virus EsV-1 particle contains a putative hybrid histidine kinase.</title>
        <authorList>
            <person name="Delaroque N."/>
            <person name="Wolf S."/>
            <person name="Muller D.G."/>
            <person name="Knippers R."/>
        </authorList>
    </citation>
    <scope>NUCLEOTIDE SEQUENCE [LARGE SCALE GENOMIC DNA]</scope>
    <source>
        <strain evidence="3">Isolate New Zealand/Kaikoura/1988</strain>
    </source>
</reference>
<dbReference type="EMBL" id="AF204951">
    <property type="protein sequence ID" value="AAK14459.1"/>
    <property type="molecule type" value="Genomic_DNA"/>
</dbReference>
<organism evidence="2 3">
    <name type="scientific">Ectocarpus siliculosus virus 1 (isolate New Zealand/Kaikoura/1988)</name>
    <name type="common">EsV-1</name>
    <dbReference type="NCBI Taxonomy" id="654926"/>
    <lineage>
        <taxon>Viruses</taxon>
        <taxon>Varidnaviria</taxon>
        <taxon>Bamfordvirae</taxon>
        <taxon>Nucleocytoviricota</taxon>
        <taxon>Megaviricetes</taxon>
        <taxon>Algavirales</taxon>
        <taxon>Phycodnaviridae</taxon>
        <taxon>Phaeovirus</taxon>
        <taxon>Phaeovirus unasiliculosus</taxon>
        <taxon>Ectocarpus siliculosus virus 1</taxon>
    </lineage>
</organism>
<sequence>MTLTVAIVLIITSLVAFILYRKSSDNTGSQNLGMSAAEKKKKTRLKKKKMREERLKKEKAREKILKEQRRKLKDPCEWVKRLKKL</sequence>
<reference evidence="2 3" key="1">
    <citation type="journal article" date="1995" name="Virology">
        <title>Coat protein of the Ectocarpus siliculosus virus.</title>
        <authorList>
            <person name="Klein M."/>
            <person name="Lanka S.T."/>
            <person name="Knippers R."/>
            <person name="Muller D.G."/>
        </authorList>
    </citation>
    <scope>NUCLEOTIDE SEQUENCE [LARGE SCALE GENOMIC DNA]</scope>
    <source>
        <strain evidence="3">Isolate New Zealand/Kaikoura/1988</strain>
    </source>
</reference>
<protein>
    <submittedName>
        <fullName evidence="2">EsV-1-33</fullName>
    </submittedName>
</protein>
<reference evidence="2 3" key="3">
    <citation type="journal article" date="2000" name="Virology">
        <title>Characterization and immunolocalization of major structural proteins in the brown algal virus EsV-1.</title>
        <authorList>
            <person name="Delaroque N."/>
            <person name="Wolf S."/>
            <person name="Muller D.G."/>
            <person name="Knippers R."/>
        </authorList>
    </citation>
    <scope>NUCLEOTIDE SEQUENCE [LARGE SCALE GENOMIC DNA]</scope>
    <source>
        <strain evidence="3">Isolate New Zealand/Kaikoura/1988</strain>
    </source>
</reference>
<reference evidence="2 3" key="2">
    <citation type="journal article" date="1998" name="Adv. Virus Res.">
        <title>Viruses in marine brown algae.</title>
        <authorList>
            <person name="Muller D.G."/>
            <person name="Kapp M."/>
            <person name="Knippers R."/>
        </authorList>
    </citation>
    <scope>NUCLEOTIDE SEQUENCE [LARGE SCALE GENOMIC DNA]</scope>
    <source>
        <strain evidence="3">Isolate New Zealand/Kaikoura/1988</strain>
    </source>
</reference>
<dbReference type="Proteomes" id="UP000000864">
    <property type="component" value="Segment"/>
</dbReference>
<dbReference type="KEGG" id="vg:920705"/>